<sequence length="274" mass="30627">GRSRWGPHAWGTTGRGGTRCRGVVDKVRCKLTGHELPCRLSELRAYTSGKKYQRLIKAAREFDYATFEPHIVPSTKNLHQLFCKLTLRHINKLPEHVLRHVRGKRYQKALKRYEECQREGVEYVPACLRGKKQRARHPDEQTNGSRQPHRKEEFWEPNSSEEDGEETDDSMSDLYPPALFPEKNPSAAQTTKGSDDFVTDSEDDGAKQNGEHGARKDGSRAAGKRGKVGVIPLPAPAGGVETGSHPVGVPAIPVWEAAEGAKLFRIDFPLCARQ</sequence>
<organism evidence="2 3">
    <name type="scientific">Zosterops lateralis melanops</name>
    <dbReference type="NCBI Taxonomy" id="1220523"/>
    <lineage>
        <taxon>Eukaryota</taxon>
        <taxon>Metazoa</taxon>
        <taxon>Chordata</taxon>
        <taxon>Craniata</taxon>
        <taxon>Vertebrata</taxon>
        <taxon>Euteleostomi</taxon>
        <taxon>Archelosauria</taxon>
        <taxon>Archosauria</taxon>
        <taxon>Dinosauria</taxon>
        <taxon>Saurischia</taxon>
        <taxon>Theropoda</taxon>
        <taxon>Coelurosauria</taxon>
        <taxon>Aves</taxon>
        <taxon>Neognathae</taxon>
        <taxon>Neoaves</taxon>
        <taxon>Telluraves</taxon>
        <taxon>Australaves</taxon>
        <taxon>Passeriformes</taxon>
        <taxon>Sylvioidea</taxon>
        <taxon>Zosteropidae</taxon>
        <taxon>Zosterops</taxon>
    </lineage>
</organism>
<name>A0A8D2PMY0_ZOSLA</name>
<evidence type="ECO:0000313" key="3">
    <source>
        <dbReference type="Proteomes" id="UP000694401"/>
    </source>
</evidence>
<evidence type="ECO:0000313" key="2">
    <source>
        <dbReference type="Ensembl" id="ENSZLMP00000016646.1"/>
    </source>
</evidence>
<dbReference type="InterPro" id="IPR008833">
    <property type="entry name" value="Surf2"/>
</dbReference>
<accession>A0A8D2PMY0</accession>
<dbReference type="PANTHER" id="PTHR34348:SF1">
    <property type="entry name" value="SURFEIT LOCUS PROTEIN 2"/>
    <property type="match status" value="1"/>
</dbReference>
<dbReference type="AlphaFoldDB" id="A0A8D2PMY0"/>
<dbReference type="PANTHER" id="PTHR34348">
    <property type="entry name" value="SURFEIT LOCUS PROTEIN 2"/>
    <property type="match status" value="1"/>
</dbReference>
<evidence type="ECO:0000256" key="1">
    <source>
        <dbReference type="SAM" id="MobiDB-lite"/>
    </source>
</evidence>
<protein>
    <submittedName>
        <fullName evidence="2">Surfeit 2</fullName>
    </submittedName>
</protein>
<feature type="compositionally biased region" description="Basic and acidic residues" evidence="1">
    <location>
        <begin position="204"/>
        <end position="219"/>
    </location>
</feature>
<dbReference type="Ensembl" id="ENSZLMT00000017107.1">
    <property type="protein sequence ID" value="ENSZLMP00000016646.1"/>
    <property type="gene ID" value="ENSZLMG00000011557.1"/>
</dbReference>
<feature type="compositionally biased region" description="Acidic residues" evidence="1">
    <location>
        <begin position="159"/>
        <end position="171"/>
    </location>
</feature>
<keyword evidence="3" id="KW-1185">Reference proteome</keyword>
<dbReference type="Pfam" id="PF05477">
    <property type="entry name" value="SURF2"/>
    <property type="match status" value="1"/>
</dbReference>
<dbReference type="Proteomes" id="UP000694401">
    <property type="component" value="Unassembled WGS sequence"/>
</dbReference>
<reference evidence="2" key="1">
    <citation type="submission" date="2025-08" db="UniProtKB">
        <authorList>
            <consortium name="Ensembl"/>
        </authorList>
    </citation>
    <scope>IDENTIFICATION</scope>
</reference>
<feature type="region of interest" description="Disordered" evidence="1">
    <location>
        <begin position="132"/>
        <end position="230"/>
    </location>
</feature>
<reference evidence="2" key="2">
    <citation type="submission" date="2025-09" db="UniProtKB">
        <authorList>
            <consortium name="Ensembl"/>
        </authorList>
    </citation>
    <scope>IDENTIFICATION</scope>
</reference>
<proteinExistence type="predicted"/>